<feature type="region of interest" description="Disordered" evidence="1">
    <location>
        <begin position="1"/>
        <end position="48"/>
    </location>
</feature>
<gene>
    <name evidence="2" type="ORF">pclt_cds_1031</name>
</gene>
<evidence type="ECO:0000313" key="2">
    <source>
        <dbReference type="EMBL" id="QBZ81617.1"/>
    </source>
</evidence>
<feature type="compositionally biased region" description="Basic and acidic residues" evidence="1">
    <location>
        <begin position="26"/>
        <end position="42"/>
    </location>
</feature>
<evidence type="ECO:0000256" key="1">
    <source>
        <dbReference type="SAM" id="MobiDB-lite"/>
    </source>
</evidence>
<reference evidence="2" key="1">
    <citation type="journal article" date="2019" name="Front. Microbiol.">
        <title>Pandoravirus Celtis Illustrates the Microevolution Processes at Work in the Giant Pandoraviridae Genomes.</title>
        <authorList>
            <person name="Legendre M."/>
            <person name="Alempic J.M."/>
            <person name="Philippe N."/>
            <person name="Lartigue A."/>
            <person name="Jeudy S."/>
            <person name="Poirot O."/>
            <person name="Ta N.T."/>
            <person name="Nin S."/>
            <person name="Coute Y."/>
            <person name="Abergel C."/>
            <person name="Claverie J.M."/>
        </authorList>
    </citation>
    <scope>NUCLEOTIDE SEQUENCE</scope>
</reference>
<sequence length="740" mass="80992">MVCDESSKGTLFVPIGPGGTSQESRQPQEGRKRKDTMSKEQEATTSGCPIDDLPVEILAFILNGHVRSPRRASEGADMFPLYGDARDHWVDRPLLDGRWRFAARAVCRAWRVLIENPSLTDAAALNAYQPFASYSLLRLQKCPKWAMGRILCLSAAADIVAAHSACWAQDPEAVFDWCRRNAGATRKQAIAVLVASGVPWAADAIVNHHWPLVTFPVQGDPISVEHCPTAVTTTGPAVQCRRRAETDLHHAVACGDDGCIPAIGDDDDGKCAQTARNRPYGWGADLCAAAAYQADADELIFYAEWRDDCGDVAGFLWTLLAIALRRGLHATFCAIEHRFACRMSEYDAVMHAITGNHPDLVATLLCGRTEVDDKLWDDAASVSDPACLGRLLDLLTLPTPDAGDKVAEWMVRAIKCDRPGVFALCDARDIALDAVEVAKMAACCGSVGVLAYMVARGQRLFRASPTTVVPLDLAALAWEAMTDTYGYSSDARAIEWLCDIAGYAPRRDTDDLRHLIEHAYQDDDDGGGPERIVYVAERWPDAFAALPKSVLCGAFGHCVGQARKPYEATARLAKVLDTHIDPIDRDAAIQDLDLWGVVVSNLTVESMRTFRTGLLVRTLCLLARGERPYADDTGAARNPPKPCECTQDSYWRHRDVSPTRNVCAKDPADMGGPCDDATFEMLAPLRRWCIARPIRVSTIFPGWVPPTHEPAPPYSMTAINDLGRSRLVAWLDAHGFLLPD</sequence>
<accession>A0A4D6EIR5</accession>
<organism evidence="2 3">
    <name type="scientific">Pandoravirus celtis</name>
    <dbReference type="NCBI Taxonomy" id="2568002"/>
    <lineage>
        <taxon>Viruses</taxon>
        <taxon>Pandoravirus</taxon>
    </lineage>
</organism>
<evidence type="ECO:0008006" key="4">
    <source>
        <dbReference type="Google" id="ProtNLM"/>
    </source>
</evidence>
<protein>
    <recommendedName>
        <fullName evidence="4">F-box incomplete domain containing protein</fullName>
    </recommendedName>
</protein>
<dbReference type="Proteomes" id="UP001237152">
    <property type="component" value="Segment"/>
</dbReference>
<dbReference type="EMBL" id="MK174290">
    <property type="protein sequence ID" value="QBZ81617.1"/>
    <property type="molecule type" value="Genomic_DNA"/>
</dbReference>
<evidence type="ECO:0000313" key="3">
    <source>
        <dbReference type="Proteomes" id="UP001237152"/>
    </source>
</evidence>
<proteinExistence type="predicted"/>
<name>A0A4D6EIR5_9VIRU</name>